<sequence>MSECELNLYRVLLMQYFGVSDMSDEKKFLDTLLTNFYTSLISTGKIDEVNSIFAQYRDENNVKELFRYFWGLEEAHKHFAFDMSPSTKSKKLSTMFMKDGTRFLQNKIFTQALDLINMSIMTAPHPKLPQNDSVPEED</sequence>
<keyword evidence="2" id="KW-1185">Reference proteome</keyword>
<dbReference type="EMBL" id="CAXKWB010014574">
    <property type="protein sequence ID" value="CAL4111078.1"/>
    <property type="molecule type" value="Genomic_DNA"/>
</dbReference>
<feature type="non-terminal residue" evidence="1">
    <location>
        <position position="138"/>
    </location>
</feature>
<proteinExistence type="predicted"/>
<gene>
    <name evidence="1" type="ORF">MNOR_LOCUS19549</name>
</gene>
<dbReference type="Proteomes" id="UP001497623">
    <property type="component" value="Unassembled WGS sequence"/>
</dbReference>
<dbReference type="AlphaFoldDB" id="A0AAV2R6A3"/>
<accession>A0AAV2R6A3</accession>
<comment type="caution">
    <text evidence="1">The sequence shown here is derived from an EMBL/GenBank/DDBJ whole genome shotgun (WGS) entry which is preliminary data.</text>
</comment>
<evidence type="ECO:0000313" key="1">
    <source>
        <dbReference type="EMBL" id="CAL4111078.1"/>
    </source>
</evidence>
<name>A0AAV2R6A3_MEGNR</name>
<organism evidence="1 2">
    <name type="scientific">Meganyctiphanes norvegica</name>
    <name type="common">Northern krill</name>
    <name type="synonym">Thysanopoda norvegica</name>
    <dbReference type="NCBI Taxonomy" id="48144"/>
    <lineage>
        <taxon>Eukaryota</taxon>
        <taxon>Metazoa</taxon>
        <taxon>Ecdysozoa</taxon>
        <taxon>Arthropoda</taxon>
        <taxon>Crustacea</taxon>
        <taxon>Multicrustacea</taxon>
        <taxon>Malacostraca</taxon>
        <taxon>Eumalacostraca</taxon>
        <taxon>Eucarida</taxon>
        <taxon>Euphausiacea</taxon>
        <taxon>Euphausiidae</taxon>
        <taxon>Meganyctiphanes</taxon>
    </lineage>
</organism>
<protein>
    <submittedName>
        <fullName evidence="1">Uncharacterized protein</fullName>
    </submittedName>
</protein>
<evidence type="ECO:0000313" key="2">
    <source>
        <dbReference type="Proteomes" id="UP001497623"/>
    </source>
</evidence>
<reference evidence="1 2" key="1">
    <citation type="submission" date="2024-05" db="EMBL/GenBank/DDBJ databases">
        <authorList>
            <person name="Wallberg A."/>
        </authorList>
    </citation>
    <scope>NUCLEOTIDE SEQUENCE [LARGE SCALE GENOMIC DNA]</scope>
</reference>